<proteinExistence type="predicted"/>
<feature type="transmembrane region" description="Helical" evidence="1">
    <location>
        <begin position="110"/>
        <end position="135"/>
    </location>
</feature>
<keyword evidence="1" id="KW-0472">Membrane</keyword>
<reference evidence="3 4" key="1">
    <citation type="submission" date="2015-12" db="EMBL/GenBank/DDBJ databases">
        <title>Draft genome of the nematode, Onchocerca flexuosa.</title>
        <authorList>
            <person name="Mitreva M."/>
        </authorList>
    </citation>
    <scope>NUCLEOTIDE SEQUENCE [LARGE SCALE GENOMIC DNA]</scope>
    <source>
        <strain evidence="3">Red Deer</strain>
    </source>
</reference>
<organism evidence="3 4">
    <name type="scientific">Onchocerca flexuosa</name>
    <dbReference type="NCBI Taxonomy" id="387005"/>
    <lineage>
        <taxon>Eukaryota</taxon>
        <taxon>Metazoa</taxon>
        <taxon>Ecdysozoa</taxon>
        <taxon>Nematoda</taxon>
        <taxon>Chromadorea</taxon>
        <taxon>Rhabditida</taxon>
        <taxon>Spirurina</taxon>
        <taxon>Spiruromorpha</taxon>
        <taxon>Filarioidea</taxon>
        <taxon>Onchocercidae</taxon>
        <taxon>Onchocerca</taxon>
    </lineage>
</organism>
<name>A0A238BRL4_9BILA</name>
<feature type="chain" id="PRO_5012918182" evidence="2">
    <location>
        <begin position="21"/>
        <end position="152"/>
    </location>
</feature>
<evidence type="ECO:0000313" key="4">
    <source>
        <dbReference type="Proteomes" id="UP000242913"/>
    </source>
</evidence>
<feature type="signal peptide" evidence="2">
    <location>
        <begin position="1"/>
        <end position="20"/>
    </location>
</feature>
<dbReference type="Proteomes" id="UP000242913">
    <property type="component" value="Unassembled WGS sequence"/>
</dbReference>
<accession>A0A238BRL4</accession>
<keyword evidence="2" id="KW-0732">Signal</keyword>
<keyword evidence="1" id="KW-0812">Transmembrane</keyword>
<gene>
    <name evidence="3" type="ORF">X798_05500</name>
</gene>
<dbReference type="EMBL" id="KZ270030">
    <property type="protein sequence ID" value="OZC07506.1"/>
    <property type="molecule type" value="Genomic_DNA"/>
</dbReference>
<dbReference type="AlphaFoldDB" id="A0A238BRL4"/>
<evidence type="ECO:0000313" key="3">
    <source>
        <dbReference type="EMBL" id="OZC07506.1"/>
    </source>
</evidence>
<keyword evidence="4" id="KW-1185">Reference proteome</keyword>
<sequence>MVVLAFQLFVLFTIITYTELSIDDTNNVRNFLQENGITKISQKMPMITSPVKLKNPTYTTDFQHTIYQTINNHTAYTERYGTEYTDTDKFNTSPRSYHKSLKEIRWKINLFWTTVIIISVLWMIILIGLIVTVYIRIVYMHHTISQIFCPKD</sequence>
<dbReference type="OrthoDB" id="5874300at2759"/>
<protein>
    <submittedName>
        <fullName evidence="3">Uncharacterized protein</fullName>
    </submittedName>
</protein>
<keyword evidence="1" id="KW-1133">Transmembrane helix</keyword>
<evidence type="ECO:0000256" key="2">
    <source>
        <dbReference type="SAM" id="SignalP"/>
    </source>
</evidence>
<evidence type="ECO:0000256" key="1">
    <source>
        <dbReference type="SAM" id="Phobius"/>
    </source>
</evidence>